<dbReference type="EMBL" id="JAIWYP010000015">
    <property type="protein sequence ID" value="KAH3700154.1"/>
    <property type="molecule type" value="Genomic_DNA"/>
</dbReference>
<sequence length="101" mass="11870">MKFPGPTCQALGIRCEDKRKITLNKFDSLNNRLMMEIIEFCKKEKQECLYGLSERIHRLQKDCSSSLFATCQSALPQDASVFFTNYEHYDILFNLQRIYCT</sequence>
<keyword evidence="2" id="KW-1185">Reference proteome</keyword>
<gene>
    <name evidence="1" type="ORF">DPMN_075123</name>
</gene>
<proteinExistence type="predicted"/>
<protein>
    <submittedName>
        <fullName evidence="1">Uncharacterized protein</fullName>
    </submittedName>
</protein>
<reference evidence="1" key="2">
    <citation type="submission" date="2020-11" db="EMBL/GenBank/DDBJ databases">
        <authorList>
            <person name="McCartney M.A."/>
            <person name="Auch B."/>
            <person name="Kono T."/>
            <person name="Mallez S."/>
            <person name="Becker A."/>
            <person name="Gohl D.M."/>
            <person name="Silverstein K.A.T."/>
            <person name="Koren S."/>
            <person name="Bechman K.B."/>
            <person name="Herman A."/>
            <person name="Abrahante J.E."/>
            <person name="Garbe J."/>
        </authorList>
    </citation>
    <scope>NUCLEOTIDE SEQUENCE</scope>
    <source>
        <strain evidence="1">Duluth1</strain>
        <tissue evidence="1">Whole animal</tissue>
    </source>
</reference>
<comment type="caution">
    <text evidence="1">The sequence shown here is derived from an EMBL/GenBank/DDBJ whole genome shotgun (WGS) entry which is preliminary data.</text>
</comment>
<organism evidence="1 2">
    <name type="scientific">Dreissena polymorpha</name>
    <name type="common">Zebra mussel</name>
    <name type="synonym">Mytilus polymorpha</name>
    <dbReference type="NCBI Taxonomy" id="45954"/>
    <lineage>
        <taxon>Eukaryota</taxon>
        <taxon>Metazoa</taxon>
        <taxon>Spiralia</taxon>
        <taxon>Lophotrochozoa</taxon>
        <taxon>Mollusca</taxon>
        <taxon>Bivalvia</taxon>
        <taxon>Autobranchia</taxon>
        <taxon>Heteroconchia</taxon>
        <taxon>Euheterodonta</taxon>
        <taxon>Imparidentia</taxon>
        <taxon>Neoheterodontei</taxon>
        <taxon>Myida</taxon>
        <taxon>Dreissenoidea</taxon>
        <taxon>Dreissenidae</taxon>
        <taxon>Dreissena</taxon>
    </lineage>
</organism>
<dbReference type="AlphaFoldDB" id="A0A9D3YGG9"/>
<evidence type="ECO:0000313" key="2">
    <source>
        <dbReference type="Proteomes" id="UP000828390"/>
    </source>
</evidence>
<name>A0A9D3YGG9_DREPO</name>
<dbReference type="Proteomes" id="UP000828390">
    <property type="component" value="Unassembled WGS sequence"/>
</dbReference>
<accession>A0A9D3YGG9</accession>
<reference evidence="1" key="1">
    <citation type="journal article" date="2019" name="bioRxiv">
        <title>The Genome of the Zebra Mussel, Dreissena polymorpha: A Resource for Invasive Species Research.</title>
        <authorList>
            <person name="McCartney M.A."/>
            <person name="Auch B."/>
            <person name="Kono T."/>
            <person name="Mallez S."/>
            <person name="Zhang Y."/>
            <person name="Obille A."/>
            <person name="Becker A."/>
            <person name="Abrahante J.E."/>
            <person name="Garbe J."/>
            <person name="Badalamenti J.P."/>
            <person name="Herman A."/>
            <person name="Mangelson H."/>
            <person name="Liachko I."/>
            <person name="Sullivan S."/>
            <person name="Sone E.D."/>
            <person name="Koren S."/>
            <person name="Silverstein K.A.T."/>
            <person name="Beckman K.B."/>
            <person name="Gohl D.M."/>
        </authorList>
    </citation>
    <scope>NUCLEOTIDE SEQUENCE</scope>
    <source>
        <strain evidence="1">Duluth1</strain>
        <tissue evidence="1">Whole animal</tissue>
    </source>
</reference>
<evidence type="ECO:0000313" key="1">
    <source>
        <dbReference type="EMBL" id="KAH3700154.1"/>
    </source>
</evidence>